<organism evidence="2">
    <name type="scientific">marine metagenome</name>
    <dbReference type="NCBI Taxonomy" id="408172"/>
    <lineage>
        <taxon>unclassified sequences</taxon>
        <taxon>metagenomes</taxon>
        <taxon>ecological metagenomes</taxon>
    </lineage>
</organism>
<dbReference type="NCBIfam" id="NF008528">
    <property type="entry name" value="PRK11463.1-2"/>
    <property type="match status" value="1"/>
</dbReference>
<sequence>MSLAVVSFFAVGTFIEIYFLKVVSDYISIINTLSLIMFTFLVGNIIGRSWGKECFEKMQWHLRSRSIPGDDVLNGSVMALSGMMLVTPGVVTDLIGVLILFPMTRWIFKDIAENMVRKKIARGELYYFFRD</sequence>
<evidence type="ECO:0000256" key="1">
    <source>
        <dbReference type="SAM" id="Phobius"/>
    </source>
</evidence>
<dbReference type="InterPro" id="IPR007313">
    <property type="entry name" value="FxsA"/>
</dbReference>
<keyword evidence="1" id="KW-0812">Transmembrane</keyword>
<feature type="transmembrane region" description="Helical" evidence="1">
    <location>
        <begin position="72"/>
        <end position="101"/>
    </location>
</feature>
<protein>
    <recommendedName>
        <fullName evidence="3">FxsA cytoplasmic membrane protein</fullName>
    </recommendedName>
</protein>
<evidence type="ECO:0000313" key="2">
    <source>
        <dbReference type="EMBL" id="SVB12342.1"/>
    </source>
</evidence>
<feature type="transmembrane region" description="Helical" evidence="1">
    <location>
        <begin position="29"/>
        <end position="51"/>
    </location>
</feature>
<proteinExistence type="predicted"/>
<dbReference type="Pfam" id="PF04186">
    <property type="entry name" value="FxsA"/>
    <property type="match status" value="1"/>
</dbReference>
<reference evidence="2" key="1">
    <citation type="submission" date="2018-05" db="EMBL/GenBank/DDBJ databases">
        <authorList>
            <person name="Lanie J.A."/>
            <person name="Ng W.-L."/>
            <person name="Kazmierczak K.M."/>
            <person name="Andrzejewski T.M."/>
            <person name="Davidsen T.M."/>
            <person name="Wayne K.J."/>
            <person name="Tettelin H."/>
            <person name="Glass J.I."/>
            <person name="Rusch D."/>
            <person name="Podicherti R."/>
            <person name="Tsui H.-C.T."/>
            <person name="Winkler M.E."/>
        </authorList>
    </citation>
    <scope>NUCLEOTIDE SEQUENCE</scope>
</reference>
<accession>A0A382BGE8</accession>
<dbReference type="PANTHER" id="PTHR35335:SF1">
    <property type="entry name" value="UPF0716 PROTEIN FXSA"/>
    <property type="match status" value="1"/>
</dbReference>
<gene>
    <name evidence="2" type="ORF">METZ01_LOCUS165196</name>
</gene>
<keyword evidence="1" id="KW-0472">Membrane</keyword>
<dbReference type="GO" id="GO:0016020">
    <property type="term" value="C:membrane"/>
    <property type="evidence" value="ECO:0007669"/>
    <property type="project" value="InterPro"/>
</dbReference>
<name>A0A382BGE8_9ZZZZ</name>
<keyword evidence="1" id="KW-1133">Transmembrane helix</keyword>
<dbReference type="EMBL" id="UINC01029505">
    <property type="protein sequence ID" value="SVB12342.1"/>
    <property type="molecule type" value="Genomic_DNA"/>
</dbReference>
<dbReference type="AlphaFoldDB" id="A0A382BGE8"/>
<dbReference type="PANTHER" id="PTHR35335">
    <property type="entry name" value="UPF0716 PROTEIN FXSA"/>
    <property type="match status" value="1"/>
</dbReference>
<evidence type="ECO:0008006" key="3">
    <source>
        <dbReference type="Google" id="ProtNLM"/>
    </source>
</evidence>